<evidence type="ECO:0000256" key="1">
    <source>
        <dbReference type="SAM" id="MobiDB-lite"/>
    </source>
</evidence>
<reference evidence="2 3" key="1">
    <citation type="journal article" date="2014" name="Int. J. Syst. Evol. Microbiol.">
        <title>Nocardioides zeae sp. nov., isolated from the stem of Zea mays.</title>
        <authorList>
            <person name="Glaeser S.P."/>
            <person name="McInroy J.A."/>
            <person name="Busse H.J."/>
            <person name="Kampfer P."/>
        </authorList>
    </citation>
    <scope>NUCLEOTIDE SEQUENCE [LARGE SCALE GENOMIC DNA]</scope>
    <source>
        <strain evidence="2 3">JCM 30728</strain>
    </source>
</reference>
<dbReference type="AlphaFoldDB" id="A0A6P0HMZ9"/>
<organism evidence="2 3">
    <name type="scientific">Nocardioides zeae</name>
    <dbReference type="NCBI Taxonomy" id="1457234"/>
    <lineage>
        <taxon>Bacteria</taxon>
        <taxon>Bacillati</taxon>
        <taxon>Actinomycetota</taxon>
        <taxon>Actinomycetes</taxon>
        <taxon>Propionibacteriales</taxon>
        <taxon>Nocardioidaceae</taxon>
        <taxon>Nocardioides</taxon>
    </lineage>
</organism>
<dbReference type="RefSeq" id="WP_163773207.1">
    <property type="nucleotide sequence ID" value="NZ_JAAGXA010000011.1"/>
</dbReference>
<feature type="region of interest" description="Disordered" evidence="1">
    <location>
        <begin position="189"/>
        <end position="226"/>
    </location>
</feature>
<name>A0A6P0HMZ9_9ACTN</name>
<comment type="caution">
    <text evidence="2">The sequence shown here is derived from an EMBL/GenBank/DDBJ whole genome shotgun (WGS) entry which is preliminary data.</text>
</comment>
<accession>A0A6P0HMZ9</accession>
<sequence length="450" mass="47691">MTTTSADAAALPEPLRARVVQLSAQVLPDVGVLPAPLRKVATFAPQRRARLGGGQIAAALGDDDLRGRVATQVLARTDLHALATELLEPASGGDGQASDVRDLPLHDPVDVAALLWLARPAGWETAYAAALARLDEVRDAAVAAEDAEARRALERRVAAFEEELARQQAEAREQHDALRAENTALRRKLGEARAAGRGADEARERALEEQRQAQERATAAATAAEGEVRRLRRQVEELQAQVASQRGGARAERDDATMRTRLLLETLVASAQGLQRELGLPAAPQTATPGERHESSLVATGTRTTSAAGALGSGSPALLEQLIGMPRARLIVDGYNVTKQTWGGSSLEVQRMRLVNGIAPVVARSGAETTVVFDAASSPTRPVITAPRGVRVAFSPEHVIADDVIRDLVNLEPTGRMVVVVTSDQALARDVRRAGATVMDAVALAGLLTR</sequence>
<feature type="compositionally biased region" description="Low complexity" evidence="1">
    <location>
        <begin position="215"/>
        <end position="225"/>
    </location>
</feature>
<dbReference type="EMBL" id="JAAGXA010000011">
    <property type="protein sequence ID" value="NEN79660.1"/>
    <property type="molecule type" value="Genomic_DNA"/>
</dbReference>
<proteinExistence type="predicted"/>
<dbReference type="PANTHER" id="PTHR34547">
    <property type="entry name" value="YACP-LIKE NYN DOMAIN PROTEIN"/>
    <property type="match status" value="1"/>
</dbReference>
<keyword evidence="3" id="KW-1185">Reference proteome</keyword>
<protein>
    <submittedName>
        <fullName evidence="2">RNA-binding protein</fullName>
    </submittedName>
</protein>
<dbReference type="Pfam" id="PF05991">
    <property type="entry name" value="NYN_YacP"/>
    <property type="match status" value="1"/>
</dbReference>
<dbReference type="Proteomes" id="UP000468687">
    <property type="component" value="Unassembled WGS sequence"/>
</dbReference>
<gene>
    <name evidence="2" type="ORF">G3T38_15395</name>
</gene>
<evidence type="ECO:0000313" key="2">
    <source>
        <dbReference type="EMBL" id="NEN79660.1"/>
    </source>
</evidence>
<dbReference type="InterPro" id="IPR010298">
    <property type="entry name" value="YacP-like"/>
</dbReference>
<feature type="compositionally biased region" description="Basic and acidic residues" evidence="1">
    <location>
        <begin position="198"/>
        <end position="214"/>
    </location>
</feature>
<dbReference type="PANTHER" id="PTHR34547:SF1">
    <property type="entry name" value="YACP-LIKE NYN DOMAIN PROTEIN"/>
    <property type="match status" value="1"/>
</dbReference>
<evidence type="ECO:0000313" key="3">
    <source>
        <dbReference type="Proteomes" id="UP000468687"/>
    </source>
</evidence>